<name>A0A6C0H808_9ZZZZ</name>
<reference evidence="1" key="1">
    <citation type="journal article" date="2020" name="Nature">
        <title>Giant virus diversity and host interactions through global metagenomics.</title>
        <authorList>
            <person name="Schulz F."/>
            <person name="Roux S."/>
            <person name="Paez-Espino D."/>
            <person name="Jungbluth S."/>
            <person name="Walsh D.A."/>
            <person name="Denef V.J."/>
            <person name="McMahon K.D."/>
            <person name="Konstantinidis K.T."/>
            <person name="Eloe-Fadrosh E.A."/>
            <person name="Kyrpides N.C."/>
            <person name="Woyke T."/>
        </authorList>
    </citation>
    <scope>NUCLEOTIDE SEQUENCE</scope>
    <source>
        <strain evidence="1">GVMAG-M-3300023179-82</strain>
    </source>
</reference>
<evidence type="ECO:0000313" key="1">
    <source>
        <dbReference type="EMBL" id="QHT76527.1"/>
    </source>
</evidence>
<dbReference type="PANTHER" id="PTHR37490">
    <property type="entry name" value="EXPRESSED PROTEIN"/>
    <property type="match status" value="1"/>
</dbReference>
<proteinExistence type="predicted"/>
<dbReference type="EMBL" id="MN739897">
    <property type="protein sequence ID" value="QHT76527.1"/>
    <property type="molecule type" value="Genomic_DNA"/>
</dbReference>
<dbReference type="AlphaFoldDB" id="A0A6C0H808"/>
<accession>A0A6C0H808</accession>
<protein>
    <submittedName>
        <fullName evidence="1">Uncharacterized protein</fullName>
    </submittedName>
</protein>
<organism evidence="1">
    <name type="scientific">viral metagenome</name>
    <dbReference type="NCBI Taxonomy" id="1070528"/>
    <lineage>
        <taxon>unclassified sequences</taxon>
        <taxon>metagenomes</taxon>
        <taxon>organismal metagenomes</taxon>
    </lineage>
</organism>
<dbReference type="PANTHER" id="PTHR37490:SF1">
    <property type="entry name" value="GLYCOSYLTRANSFERASE 2-LIKE DOMAIN-CONTAINING PROTEIN"/>
    <property type="match status" value="1"/>
</dbReference>
<dbReference type="Pfam" id="PF11913">
    <property type="entry name" value="DUF3431"/>
    <property type="match status" value="1"/>
</dbReference>
<sequence length="203" mass="24090">MDECIQESDLLPHNNINYVIIVARYHEDITWTKQFANVVIYNKGDKLDGYNEIILPNIGRESHTYYKYIYDNYDNLADYSIFLQGYPFDHSPNIILNLNNYINNTELNIDFEFLSEHIIDCNLTGCRYHPGLYLIDIYEKIFNEKKYDMNFQFGAGAHFIVSKKNILKRPKEFYLNIINIIQDDYLNTSIGYVIERFHKLILG</sequence>
<dbReference type="InterPro" id="IPR021838">
    <property type="entry name" value="DUF3431"/>
</dbReference>